<dbReference type="RefSeq" id="WP_171242030.1">
    <property type="nucleotide sequence ID" value="NZ_JABEPQ010000001.1"/>
</dbReference>
<name>A0A849HCZ8_9MICO</name>
<reference evidence="2 3" key="1">
    <citation type="submission" date="2020-04" db="EMBL/GenBank/DDBJ databases">
        <title>Knoellia sp. isolate from air conditioner.</title>
        <authorList>
            <person name="Chea S."/>
            <person name="Kim D.-U."/>
        </authorList>
    </citation>
    <scope>NUCLEOTIDE SEQUENCE [LARGE SCALE GENOMIC DNA]</scope>
    <source>
        <strain evidence="2 3">DB2414S</strain>
    </source>
</reference>
<feature type="region of interest" description="Disordered" evidence="1">
    <location>
        <begin position="1"/>
        <end position="20"/>
    </location>
</feature>
<sequence length="94" mass="10042">MSTRTRSRASCTSCGRSMRRGTYYSPLGQPVCEACYEKVNGLIVGGMAGGVGGAVAGPGILRWVRESLGRTDKQRRAVPESSQAGRTPEREPQP</sequence>
<dbReference type="SUPFAM" id="SSF57716">
    <property type="entry name" value="Glucocorticoid receptor-like (DNA-binding domain)"/>
    <property type="match status" value="1"/>
</dbReference>
<dbReference type="AlphaFoldDB" id="A0A849HCZ8"/>
<dbReference type="EMBL" id="JABEPQ010000001">
    <property type="protein sequence ID" value="NNM44939.1"/>
    <property type="molecule type" value="Genomic_DNA"/>
</dbReference>
<dbReference type="Proteomes" id="UP000588586">
    <property type="component" value="Unassembled WGS sequence"/>
</dbReference>
<feature type="region of interest" description="Disordered" evidence="1">
    <location>
        <begin position="67"/>
        <end position="94"/>
    </location>
</feature>
<gene>
    <name evidence="2" type="ORF">HJG52_02835</name>
</gene>
<accession>A0A849HCZ8</accession>
<feature type="compositionally biased region" description="Low complexity" evidence="1">
    <location>
        <begin position="1"/>
        <end position="16"/>
    </location>
</feature>
<feature type="compositionally biased region" description="Basic and acidic residues" evidence="1">
    <location>
        <begin position="67"/>
        <end position="78"/>
    </location>
</feature>
<comment type="caution">
    <text evidence="2">The sequence shown here is derived from an EMBL/GenBank/DDBJ whole genome shotgun (WGS) entry which is preliminary data.</text>
</comment>
<keyword evidence="3" id="KW-1185">Reference proteome</keyword>
<evidence type="ECO:0000313" key="2">
    <source>
        <dbReference type="EMBL" id="NNM44939.1"/>
    </source>
</evidence>
<evidence type="ECO:0000256" key="1">
    <source>
        <dbReference type="SAM" id="MobiDB-lite"/>
    </source>
</evidence>
<organism evidence="2 3">
    <name type="scientific">Knoellia koreensis</name>
    <dbReference type="NCBI Taxonomy" id="2730921"/>
    <lineage>
        <taxon>Bacteria</taxon>
        <taxon>Bacillati</taxon>
        <taxon>Actinomycetota</taxon>
        <taxon>Actinomycetes</taxon>
        <taxon>Micrococcales</taxon>
        <taxon>Intrasporangiaceae</taxon>
        <taxon>Knoellia</taxon>
    </lineage>
</organism>
<evidence type="ECO:0000313" key="3">
    <source>
        <dbReference type="Proteomes" id="UP000588586"/>
    </source>
</evidence>
<proteinExistence type="predicted"/>
<protein>
    <submittedName>
        <fullName evidence="2">Uncharacterized protein</fullName>
    </submittedName>
</protein>